<organism evidence="1 2">
    <name type="scientific">Arthrobacter deserti</name>
    <dbReference type="NCBI Taxonomy" id="1742687"/>
    <lineage>
        <taxon>Bacteria</taxon>
        <taxon>Bacillati</taxon>
        <taxon>Actinomycetota</taxon>
        <taxon>Actinomycetes</taxon>
        <taxon>Micrococcales</taxon>
        <taxon>Micrococcaceae</taxon>
        <taxon>Arthrobacter</taxon>
    </lineage>
</organism>
<dbReference type="Proteomes" id="UP000523795">
    <property type="component" value="Unassembled WGS sequence"/>
</dbReference>
<evidence type="ECO:0000313" key="2">
    <source>
        <dbReference type="Proteomes" id="UP000523795"/>
    </source>
</evidence>
<proteinExistence type="predicted"/>
<name>A0ABX1JPQ7_9MICC</name>
<protein>
    <submittedName>
        <fullName evidence="1">Uncharacterized protein</fullName>
    </submittedName>
</protein>
<sequence>MSSLLTPLITSAALIGGFKTAPATGDRPLGGPVLAAAGGAAYSIWQREAGTGTAAALTGVYLAAFGLSHPLAREIGAWPSVYTVRAATAAASLVFGRRR</sequence>
<keyword evidence="2" id="KW-1185">Reference proteome</keyword>
<gene>
    <name evidence="1" type="ORF">HER39_12100</name>
</gene>
<accession>A0ABX1JPQ7</accession>
<dbReference type="EMBL" id="JAAZSR010000203">
    <property type="protein sequence ID" value="NKX51294.1"/>
    <property type="molecule type" value="Genomic_DNA"/>
</dbReference>
<evidence type="ECO:0000313" key="1">
    <source>
        <dbReference type="EMBL" id="NKX51294.1"/>
    </source>
</evidence>
<comment type="caution">
    <text evidence="1">The sequence shown here is derived from an EMBL/GenBank/DDBJ whole genome shotgun (WGS) entry which is preliminary data.</text>
</comment>
<reference evidence="1 2" key="1">
    <citation type="submission" date="2020-04" db="EMBL/GenBank/DDBJ databases">
        <authorList>
            <person name="Liu S."/>
        </authorList>
    </citation>
    <scope>NUCLEOTIDE SEQUENCE [LARGE SCALE GENOMIC DNA]</scope>
    <source>
        <strain evidence="1 2">CGMCC 1.15091</strain>
    </source>
</reference>